<organism evidence="1 2">
    <name type="scientific">Streptomyces viridochromogenes</name>
    <dbReference type="NCBI Taxonomy" id="1938"/>
    <lineage>
        <taxon>Bacteria</taxon>
        <taxon>Bacillati</taxon>
        <taxon>Actinomycetota</taxon>
        <taxon>Actinomycetes</taxon>
        <taxon>Kitasatosporales</taxon>
        <taxon>Streptomycetaceae</taxon>
        <taxon>Streptomyces</taxon>
    </lineage>
</organism>
<dbReference type="InterPro" id="IPR013785">
    <property type="entry name" value="Aldolase_TIM"/>
</dbReference>
<dbReference type="InterPro" id="IPR009334">
    <property type="entry name" value="DUF993"/>
</dbReference>
<dbReference type="Pfam" id="PF06187">
    <property type="entry name" value="DUF993"/>
    <property type="match status" value="1"/>
</dbReference>
<dbReference type="SUPFAM" id="SSF51569">
    <property type="entry name" value="Aldolase"/>
    <property type="match status" value="1"/>
</dbReference>
<evidence type="ECO:0000313" key="2">
    <source>
        <dbReference type="Proteomes" id="UP000037432"/>
    </source>
</evidence>
<evidence type="ECO:0000313" key="1">
    <source>
        <dbReference type="EMBL" id="KMS68782.1"/>
    </source>
</evidence>
<dbReference type="AlphaFoldDB" id="A0A0J7YZE6"/>
<dbReference type="OrthoDB" id="9805272at2"/>
<sequence length="383" mass="41233">MTIRLPDFKGGLRAYEPRAEPLALTPGAPLTSRTVFSAAHVVADPYADVSPDSPAAVDWDATLAFRRHLWSHGLGVAEAMDTAQRGMGLDWAGAAELIRRSAAEAKAVGGRIACGVGTDQIAGGSLAEVRAAYEEQLAVVEETGAQAILMASRALAAAASGPEDYLEVYGHLLRQSAEPVVLHWLGPMFDPALEGYWGSSDLDTATDTFLEVIAAHPDKVDGIKVSLLDAQREIDIRRRLPQGVRCYTGDDFNYPELIAGDEQGFSHALLGIFDPLGPLAAEAVRVLDTGNVSGFRELLDPTVELSRHLFQTPTRFYKTGVVFLAWLAGHQSHFTMVGGLQSARSLPHFARAYELADGLGLFPDPKLAEERMKNLLSLYGVAQ</sequence>
<dbReference type="Proteomes" id="UP000037432">
    <property type="component" value="Unassembled WGS sequence"/>
</dbReference>
<gene>
    <name evidence="1" type="ORF">ACM01_37885</name>
</gene>
<dbReference type="EMBL" id="LFNT01000071">
    <property type="protein sequence ID" value="KMS68782.1"/>
    <property type="molecule type" value="Genomic_DNA"/>
</dbReference>
<proteinExistence type="predicted"/>
<name>A0A0J7YZE6_STRVR</name>
<evidence type="ECO:0008006" key="3">
    <source>
        <dbReference type="Google" id="ProtNLM"/>
    </source>
</evidence>
<dbReference type="PATRIC" id="fig|1938.3.peg.6491"/>
<accession>A0A0J7YZE6</accession>
<dbReference type="Gene3D" id="3.20.20.70">
    <property type="entry name" value="Aldolase class I"/>
    <property type="match status" value="1"/>
</dbReference>
<dbReference type="RefSeq" id="WP_048585976.1">
    <property type="nucleotide sequence ID" value="NZ_LFNT01000071.1"/>
</dbReference>
<protein>
    <recommendedName>
        <fullName evidence="3">Dihydrodipicolinate synthase family protein</fullName>
    </recommendedName>
</protein>
<reference evidence="1 2" key="1">
    <citation type="submission" date="2015-06" db="EMBL/GenBank/DDBJ databases">
        <authorList>
            <person name="Ju K.-S."/>
            <person name="Doroghazi J.R."/>
            <person name="Metcalf W.W."/>
        </authorList>
    </citation>
    <scope>NUCLEOTIDE SEQUENCE [LARGE SCALE GENOMIC DNA]</scope>
    <source>
        <strain evidence="1 2">NRRL 3414</strain>
    </source>
</reference>
<comment type="caution">
    <text evidence="1">The sequence shown here is derived from an EMBL/GenBank/DDBJ whole genome shotgun (WGS) entry which is preliminary data.</text>
</comment>